<dbReference type="EMBL" id="BOOI01000006">
    <property type="protein sequence ID" value="GIH82328.1"/>
    <property type="molecule type" value="Genomic_DNA"/>
</dbReference>
<accession>A0A8J3RW60</accession>
<keyword evidence="2" id="KW-1185">Reference proteome</keyword>
<sequence>MDVPPALHDLEVRVRHLLAQTGFGDDLAEADDDHGMRVYPDPAGGLRVVWRRPASGLTLDGTASYPGIHAMVREAVISVLTGAGHRVEHTDGVVRVLA</sequence>
<gene>
    <name evidence="1" type="ORF">Pro02_07360</name>
</gene>
<dbReference type="RefSeq" id="WP_141703687.1">
    <property type="nucleotide sequence ID" value="NZ_BMQP01000001.1"/>
</dbReference>
<organism evidence="1 2">
    <name type="scientific">Planobispora rosea</name>
    <dbReference type="NCBI Taxonomy" id="35762"/>
    <lineage>
        <taxon>Bacteria</taxon>
        <taxon>Bacillati</taxon>
        <taxon>Actinomycetota</taxon>
        <taxon>Actinomycetes</taxon>
        <taxon>Streptosporangiales</taxon>
        <taxon>Streptosporangiaceae</taxon>
        <taxon>Planobispora</taxon>
    </lineage>
</organism>
<dbReference type="AlphaFoldDB" id="A0A8J3RW60"/>
<comment type="caution">
    <text evidence="1">The sequence shown here is derived from an EMBL/GenBank/DDBJ whole genome shotgun (WGS) entry which is preliminary data.</text>
</comment>
<name>A0A8J3RW60_PLARO</name>
<evidence type="ECO:0000313" key="1">
    <source>
        <dbReference type="EMBL" id="GIH82328.1"/>
    </source>
</evidence>
<proteinExistence type="predicted"/>
<evidence type="ECO:0000313" key="2">
    <source>
        <dbReference type="Proteomes" id="UP000655044"/>
    </source>
</evidence>
<dbReference type="Proteomes" id="UP000655044">
    <property type="component" value="Unassembled WGS sequence"/>
</dbReference>
<protein>
    <submittedName>
        <fullName evidence="1">Uncharacterized protein</fullName>
    </submittedName>
</protein>
<reference evidence="1" key="1">
    <citation type="submission" date="2021-01" db="EMBL/GenBank/DDBJ databases">
        <title>Whole genome shotgun sequence of Planobispora rosea NBRC 15558.</title>
        <authorList>
            <person name="Komaki H."/>
            <person name="Tamura T."/>
        </authorList>
    </citation>
    <scope>NUCLEOTIDE SEQUENCE</scope>
    <source>
        <strain evidence="1">NBRC 15558</strain>
    </source>
</reference>